<organism evidence="1 2">
    <name type="scientific">Steccherinum ochraceum</name>
    <dbReference type="NCBI Taxonomy" id="92696"/>
    <lineage>
        <taxon>Eukaryota</taxon>
        <taxon>Fungi</taxon>
        <taxon>Dikarya</taxon>
        <taxon>Basidiomycota</taxon>
        <taxon>Agaricomycotina</taxon>
        <taxon>Agaricomycetes</taxon>
        <taxon>Polyporales</taxon>
        <taxon>Steccherinaceae</taxon>
        <taxon>Steccherinum</taxon>
    </lineage>
</organism>
<evidence type="ECO:0000313" key="2">
    <source>
        <dbReference type="Proteomes" id="UP000292702"/>
    </source>
</evidence>
<dbReference type="AlphaFoldDB" id="A0A4R0RTN3"/>
<comment type="caution">
    <text evidence="1">The sequence shown here is derived from an EMBL/GenBank/DDBJ whole genome shotgun (WGS) entry which is preliminary data.</text>
</comment>
<gene>
    <name evidence="1" type="ORF">EIP91_009359</name>
</gene>
<dbReference type="Proteomes" id="UP000292702">
    <property type="component" value="Unassembled WGS sequence"/>
</dbReference>
<proteinExistence type="predicted"/>
<protein>
    <submittedName>
        <fullName evidence="1">Uncharacterized protein</fullName>
    </submittedName>
</protein>
<accession>A0A4R0RTN3</accession>
<sequence>MAVGLYLVSTLNVFQPTSFLDQDRAKKTQERVGFVANRLGHGMVVVGGKRSRGSKKPNTPPLTAYILSTGFDTTPSSILEILWFRCRRDG</sequence>
<dbReference type="EMBL" id="RWJN01000053">
    <property type="protein sequence ID" value="TCD68969.1"/>
    <property type="molecule type" value="Genomic_DNA"/>
</dbReference>
<reference evidence="1 2" key="1">
    <citation type="submission" date="2018-11" db="EMBL/GenBank/DDBJ databases">
        <title>Genome assembly of Steccherinum ochraceum LE-BIN_3174, the white-rot fungus of the Steccherinaceae family (The Residual Polyporoid clade, Polyporales, Basidiomycota).</title>
        <authorList>
            <person name="Fedorova T.V."/>
            <person name="Glazunova O.A."/>
            <person name="Landesman E.O."/>
            <person name="Moiseenko K.V."/>
            <person name="Psurtseva N.V."/>
            <person name="Savinova O.S."/>
            <person name="Shakhova N.V."/>
            <person name="Tyazhelova T.V."/>
            <person name="Vasina D.V."/>
        </authorList>
    </citation>
    <scope>NUCLEOTIDE SEQUENCE [LARGE SCALE GENOMIC DNA]</scope>
    <source>
        <strain evidence="1 2">LE-BIN_3174</strain>
    </source>
</reference>
<evidence type="ECO:0000313" key="1">
    <source>
        <dbReference type="EMBL" id="TCD68969.1"/>
    </source>
</evidence>
<name>A0A4R0RTN3_9APHY</name>
<keyword evidence="2" id="KW-1185">Reference proteome</keyword>